<evidence type="ECO:0000313" key="1">
    <source>
        <dbReference type="EMBL" id="RFM35407.1"/>
    </source>
</evidence>
<evidence type="ECO:0000313" key="2">
    <source>
        <dbReference type="Proteomes" id="UP000261174"/>
    </source>
</evidence>
<name>A0A3E1P5G1_9BACT</name>
<dbReference type="EMBL" id="QTJV01000002">
    <property type="protein sequence ID" value="RFM35407.1"/>
    <property type="molecule type" value="Genomic_DNA"/>
</dbReference>
<dbReference type="AlphaFoldDB" id="A0A3E1P5G1"/>
<protein>
    <submittedName>
        <fullName evidence="1">Uncharacterized protein</fullName>
    </submittedName>
</protein>
<organism evidence="1 2">
    <name type="scientific">Chitinophaga silvisoli</name>
    <dbReference type="NCBI Taxonomy" id="2291814"/>
    <lineage>
        <taxon>Bacteria</taxon>
        <taxon>Pseudomonadati</taxon>
        <taxon>Bacteroidota</taxon>
        <taxon>Chitinophagia</taxon>
        <taxon>Chitinophagales</taxon>
        <taxon>Chitinophagaceae</taxon>
        <taxon>Chitinophaga</taxon>
    </lineage>
</organism>
<comment type="caution">
    <text evidence="1">The sequence shown here is derived from an EMBL/GenBank/DDBJ whole genome shotgun (WGS) entry which is preliminary data.</text>
</comment>
<reference evidence="1 2" key="1">
    <citation type="submission" date="2018-08" db="EMBL/GenBank/DDBJ databases">
        <title>Chitinophaga sp. K20C18050901, a novel bacterium isolated from forest soil.</title>
        <authorList>
            <person name="Wang C."/>
        </authorList>
    </citation>
    <scope>NUCLEOTIDE SEQUENCE [LARGE SCALE GENOMIC DNA]</scope>
    <source>
        <strain evidence="1 2">K20C18050901</strain>
    </source>
</reference>
<keyword evidence="2" id="KW-1185">Reference proteome</keyword>
<gene>
    <name evidence="1" type="ORF">DXN04_08435</name>
</gene>
<dbReference type="Proteomes" id="UP000261174">
    <property type="component" value="Unassembled WGS sequence"/>
</dbReference>
<accession>A0A3E1P5G1</accession>
<sequence>MFFHHGSLFNNSLKKRIIRASFLKPGILLTCMKYNQVDDLELNYSNWVMILFRIGDNVYVKPGHQFW</sequence>
<proteinExistence type="predicted"/>